<protein>
    <submittedName>
        <fullName evidence="2">Uncharacterized protein</fullName>
    </submittedName>
</protein>
<dbReference type="Pfam" id="PF19744">
    <property type="entry name" value="DUF6232"/>
    <property type="match status" value="1"/>
</dbReference>
<organism evidence="2 3">
    <name type="scientific">Virgisporangium ochraceum</name>
    <dbReference type="NCBI Taxonomy" id="65505"/>
    <lineage>
        <taxon>Bacteria</taxon>
        <taxon>Bacillati</taxon>
        <taxon>Actinomycetota</taxon>
        <taxon>Actinomycetes</taxon>
        <taxon>Micromonosporales</taxon>
        <taxon>Micromonosporaceae</taxon>
        <taxon>Virgisporangium</taxon>
    </lineage>
</organism>
<keyword evidence="1" id="KW-0812">Transmembrane</keyword>
<keyword evidence="3" id="KW-1185">Reference proteome</keyword>
<reference evidence="2" key="1">
    <citation type="submission" date="2021-01" db="EMBL/GenBank/DDBJ databases">
        <title>Whole genome shotgun sequence of Virgisporangium ochraceum NBRC 16418.</title>
        <authorList>
            <person name="Komaki H."/>
            <person name="Tamura T."/>
        </authorList>
    </citation>
    <scope>NUCLEOTIDE SEQUENCE</scope>
    <source>
        <strain evidence="2">NBRC 16418</strain>
    </source>
</reference>
<evidence type="ECO:0000313" key="3">
    <source>
        <dbReference type="Proteomes" id="UP000635606"/>
    </source>
</evidence>
<sequence>MLVSLVTAATTGIGVIAVAALAQSSAPLAIGGMAVVVPAAAATFCAFRWPPRYSLRASYRGVDVELYCGNDESTIRKVARALIRAREMSGKVAAG</sequence>
<dbReference type="Proteomes" id="UP000635606">
    <property type="component" value="Unassembled WGS sequence"/>
</dbReference>
<evidence type="ECO:0000313" key="2">
    <source>
        <dbReference type="EMBL" id="GIJ65964.1"/>
    </source>
</evidence>
<accession>A0A8J4E916</accession>
<feature type="transmembrane region" description="Helical" evidence="1">
    <location>
        <begin position="32"/>
        <end position="50"/>
    </location>
</feature>
<dbReference type="RefSeq" id="WP_203925962.1">
    <property type="nucleotide sequence ID" value="NZ_BOPH01000012.1"/>
</dbReference>
<keyword evidence="1" id="KW-0472">Membrane</keyword>
<evidence type="ECO:0000256" key="1">
    <source>
        <dbReference type="SAM" id="Phobius"/>
    </source>
</evidence>
<gene>
    <name evidence="2" type="ORF">Voc01_008810</name>
</gene>
<dbReference type="AlphaFoldDB" id="A0A8J4E916"/>
<name>A0A8J4E916_9ACTN</name>
<dbReference type="InterPro" id="IPR045629">
    <property type="entry name" value="DUF6232"/>
</dbReference>
<keyword evidence="1" id="KW-1133">Transmembrane helix</keyword>
<comment type="caution">
    <text evidence="2">The sequence shown here is derived from an EMBL/GenBank/DDBJ whole genome shotgun (WGS) entry which is preliminary data.</text>
</comment>
<proteinExistence type="predicted"/>
<dbReference type="EMBL" id="BOPH01000012">
    <property type="protein sequence ID" value="GIJ65964.1"/>
    <property type="molecule type" value="Genomic_DNA"/>
</dbReference>